<evidence type="ECO:0000313" key="1">
    <source>
        <dbReference type="EMBL" id="KRX94035.1"/>
    </source>
</evidence>
<accession>A0A0V0Y1A0</accession>
<sequence>MPCLPMLDHCPSMGAGHHLALHCDIIGRSIPHLDKINRFRAMSGGHYLTLHDKRGEHKRLQSVECPLLRCVLGNDFQAGISFQMIRKASKTVLTLELTLFDIFGLVFLKNIGAISWAAACRTLPCLTVAYRWERGIICLVRVNYIGIAALASTEGDFA</sequence>
<comment type="caution">
    <text evidence="1">The sequence shown here is derived from an EMBL/GenBank/DDBJ whole genome shotgun (WGS) entry which is preliminary data.</text>
</comment>
<gene>
    <name evidence="1" type="ORF">T4E_7067</name>
</gene>
<name>A0A0V0Y1A0_TRIPS</name>
<dbReference type="Proteomes" id="UP000054815">
    <property type="component" value="Unassembled WGS sequence"/>
</dbReference>
<proteinExistence type="predicted"/>
<protein>
    <submittedName>
        <fullName evidence="1">Uncharacterized protein</fullName>
    </submittedName>
</protein>
<evidence type="ECO:0000313" key="2">
    <source>
        <dbReference type="Proteomes" id="UP000054815"/>
    </source>
</evidence>
<dbReference type="EMBL" id="JYDU01000078">
    <property type="protein sequence ID" value="KRX94035.1"/>
    <property type="molecule type" value="Genomic_DNA"/>
</dbReference>
<reference evidence="1 2" key="1">
    <citation type="submission" date="2015-01" db="EMBL/GenBank/DDBJ databases">
        <title>Evolution of Trichinella species and genotypes.</title>
        <authorList>
            <person name="Korhonen P.K."/>
            <person name="Edoardo P."/>
            <person name="Giuseppe L.R."/>
            <person name="Gasser R.B."/>
        </authorList>
    </citation>
    <scope>NUCLEOTIDE SEQUENCE [LARGE SCALE GENOMIC DNA]</scope>
    <source>
        <strain evidence="1">ISS141</strain>
    </source>
</reference>
<dbReference type="AlphaFoldDB" id="A0A0V0Y1A0"/>
<organism evidence="1 2">
    <name type="scientific">Trichinella pseudospiralis</name>
    <name type="common">Parasitic roundworm</name>
    <dbReference type="NCBI Taxonomy" id="6337"/>
    <lineage>
        <taxon>Eukaryota</taxon>
        <taxon>Metazoa</taxon>
        <taxon>Ecdysozoa</taxon>
        <taxon>Nematoda</taxon>
        <taxon>Enoplea</taxon>
        <taxon>Dorylaimia</taxon>
        <taxon>Trichinellida</taxon>
        <taxon>Trichinellidae</taxon>
        <taxon>Trichinella</taxon>
    </lineage>
</organism>